<evidence type="ECO:0000256" key="4">
    <source>
        <dbReference type="ARBA" id="ARBA00023136"/>
    </source>
</evidence>
<dbReference type="AlphaFoldDB" id="X1IKA0"/>
<protein>
    <submittedName>
        <fullName evidence="6">Uncharacterized protein</fullName>
    </submittedName>
</protein>
<keyword evidence="2 5" id="KW-0812">Transmembrane</keyword>
<keyword evidence="4 5" id="KW-0472">Membrane</keyword>
<feature type="transmembrane region" description="Helical" evidence="5">
    <location>
        <begin position="17"/>
        <end position="36"/>
    </location>
</feature>
<evidence type="ECO:0000256" key="3">
    <source>
        <dbReference type="ARBA" id="ARBA00022989"/>
    </source>
</evidence>
<evidence type="ECO:0000313" key="6">
    <source>
        <dbReference type="EMBL" id="GAH66529.1"/>
    </source>
</evidence>
<dbReference type="Gene3D" id="1.10.3720.10">
    <property type="entry name" value="MetI-like"/>
    <property type="match status" value="1"/>
</dbReference>
<organism evidence="6">
    <name type="scientific">marine sediment metagenome</name>
    <dbReference type="NCBI Taxonomy" id="412755"/>
    <lineage>
        <taxon>unclassified sequences</taxon>
        <taxon>metagenomes</taxon>
        <taxon>ecological metagenomes</taxon>
    </lineage>
</organism>
<keyword evidence="3 5" id="KW-1133">Transmembrane helix</keyword>
<reference evidence="6" key="1">
    <citation type="journal article" date="2014" name="Front. Microbiol.">
        <title>High frequency of phylogenetically diverse reductive dehalogenase-homologous genes in deep subseafloor sedimentary metagenomes.</title>
        <authorList>
            <person name="Kawai M."/>
            <person name="Futagami T."/>
            <person name="Toyoda A."/>
            <person name="Takaki Y."/>
            <person name="Nishi S."/>
            <person name="Hori S."/>
            <person name="Arai W."/>
            <person name="Tsubouchi T."/>
            <person name="Morono Y."/>
            <person name="Uchiyama I."/>
            <person name="Ito T."/>
            <person name="Fujiyama A."/>
            <person name="Inagaki F."/>
            <person name="Takami H."/>
        </authorList>
    </citation>
    <scope>NUCLEOTIDE SEQUENCE</scope>
    <source>
        <strain evidence="6">Expedition CK06-06</strain>
    </source>
</reference>
<accession>X1IKA0</accession>
<name>X1IKA0_9ZZZZ</name>
<proteinExistence type="predicted"/>
<comment type="subcellular location">
    <subcellularLocation>
        <location evidence="1">Membrane</location>
        <topology evidence="1">Multi-pass membrane protein</topology>
    </subcellularLocation>
</comment>
<gene>
    <name evidence="6" type="ORF">S03H2_44875</name>
</gene>
<dbReference type="InterPro" id="IPR035906">
    <property type="entry name" value="MetI-like_sf"/>
</dbReference>
<dbReference type="EMBL" id="BARU01028084">
    <property type="protein sequence ID" value="GAH66529.1"/>
    <property type="molecule type" value="Genomic_DNA"/>
</dbReference>
<evidence type="ECO:0000256" key="1">
    <source>
        <dbReference type="ARBA" id="ARBA00004141"/>
    </source>
</evidence>
<feature type="non-terminal residue" evidence="6">
    <location>
        <position position="86"/>
    </location>
</feature>
<evidence type="ECO:0000256" key="5">
    <source>
        <dbReference type="SAM" id="Phobius"/>
    </source>
</evidence>
<sequence length="86" mass="9426">MVFDNDSKRTHIKISPYLYVLPALIVVTTVSLYPIFGAIQLSVSDTHFTKVQGLAGLKHYGVILGTPAGRLYIKNSLIYTSARANS</sequence>
<dbReference type="SUPFAM" id="SSF161098">
    <property type="entry name" value="MetI-like"/>
    <property type="match status" value="1"/>
</dbReference>
<comment type="caution">
    <text evidence="6">The sequence shown here is derived from an EMBL/GenBank/DDBJ whole genome shotgun (WGS) entry which is preliminary data.</text>
</comment>
<dbReference type="GO" id="GO:0016020">
    <property type="term" value="C:membrane"/>
    <property type="evidence" value="ECO:0007669"/>
    <property type="project" value="UniProtKB-SubCell"/>
</dbReference>
<evidence type="ECO:0000256" key="2">
    <source>
        <dbReference type="ARBA" id="ARBA00022692"/>
    </source>
</evidence>